<dbReference type="AlphaFoldDB" id="A0A9J7AXM6"/>
<evidence type="ECO:0000313" key="2">
    <source>
        <dbReference type="Proteomes" id="UP001060336"/>
    </source>
</evidence>
<keyword evidence="2" id="KW-1185">Reference proteome</keyword>
<name>A0A9J7AXM6_9PROT</name>
<accession>A0A9J7AXM6</accession>
<dbReference type="EMBL" id="CP102480">
    <property type="protein sequence ID" value="UUX50173.1"/>
    <property type="molecule type" value="Genomic_DNA"/>
</dbReference>
<sequence>MGRIALEDALKKPGRVITWHAGERSRSHKTSTREDYITVVPKELAGMLPAIGSTTTLYEFLELFVEELLYERLEAERANPDAISLDAAPILELRGYFERWMEFYVREVIPPLPDPGGAGGAAGFVDAIQRSQPRWLILANQNARSEAKCLKGFETLIDVAETVAGRFDLRLDLEMARNGFRSMLRRRAEAEGRPTDWSLLDLRTI</sequence>
<dbReference type="Proteomes" id="UP001060336">
    <property type="component" value="Chromosome"/>
</dbReference>
<evidence type="ECO:0000313" key="1">
    <source>
        <dbReference type="EMBL" id="UUX50173.1"/>
    </source>
</evidence>
<proteinExistence type="predicted"/>
<reference evidence="1" key="1">
    <citation type="submission" date="2022-08" db="EMBL/GenBank/DDBJ databases">
        <title>Nisaea acidiphila sp. nov., isolated from a marine algal debris and emended description of the genus Nisaea Urios et al. 2008.</title>
        <authorList>
            <person name="Kwon K."/>
        </authorList>
    </citation>
    <scope>NUCLEOTIDE SEQUENCE</scope>
    <source>
        <strain evidence="1">MEBiC11861</strain>
    </source>
</reference>
<organism evidence="1 2">
    <name type="scientific">Nisaea acidiphila</name>
    <dbReference type="NCBI Taxonomy" id="1862145"/>
    <lineage>
        <taxon>Bacteria</taxon>
        <taxon>Pseudomonadati</taxon>
        <taxon>Pseudomonadota</taxon>
        <taxon>Alphaproteobacteria</taxon>
        <taxon>Rhodospirillales</taxon>
        <taxon>Thalassobaculaceae</taxon>
        <taxon>Nisaea</taxon>
    </lineage>
</organism>
<protein>
    <submittedName>
        <fullName evidence="1">Uncharacterized protein</fullName>
    </submittedName>
</protein>
<dbReference type="KEGG" id="naci:NUH88_00425"/>
<dbReference type="RefSeq" id="WP_257769246.1">
    <property type="nucleotide sequence ID" value="NZ_CP102480.1"/>
</dbReference>
<gene>
    <name evidence="1" type="ORF">NUH88_00425</name>
</gene>